<name>A0AAP3E1P1_9EURY</name>
<keyword evidence="1" id="KW-1133">Transmembrane helix</keyword>
<keyword evidence="1" id="KW-0812">Transmembrane</keyword>
<feature type="transmembrane region" description="Helical" evidence="1">
    <location>
        <begin position="145"/>
        <end position="162"/>
    </location>
</feature>
<dbReference type="RefSeq" id="WP_338003396.1">
    <property type="nucleotide sequence ID" value="NZ_JAOPKA010000004.1"/>
</dbReference>
<feature type="transmembrane region" description="Helical" evidence="1">
    <location>
        <begin position="60"/>
        <end position="79"/>
    </location>
</feature>
<protein>
    <submittedName>
        <fullName evidence="2">Metal-dependent hydrolase</fullName>
    </submittedName>
</protein>
<dbReference type="GO" id="GO:0016787">
    <property type="term" value="F:hydrolase activity"/>
    <property type="evidence" value="ECO:0007669"/>
    <property type="project" value="UniProtKB-KW"/>
</dbReference>
<dbReference type="InterPro" id="IPR007404">
    <property type="entry name" value="YdjM-like"/>
</dbReference>
<organism evidence="2 3">
    <name type="scientific">Natronoglomus mannanivorans</name>
    <dbReference type="NCBI Taxonomy" id="2979990"/>
    <lineage>
        <taxon>Archaea</taxon>
        <taxon>Methanobacteriati</taxon>
        <taxon>Methanobacteriota</taxon>
        <taxon>Stenosarchaea group</taxon>
        <taxon>Halobacteria</taxon>
        <taxon>Halobacteriales</taxon>
        <taxon>Natrialbaceae</taxon>
        <taxon>Natronoglomus</taxon>
    </lineage>
</organism>
<evidence type="ECO:0000313" key="3">
    <source>
        <dbReference type="Proteomes" id="UP001321018"/>
    </source>
</evidence>
<sequence length="184" mass="20597">MWPWGHLAVAYLLYTLYTHRRYARPPRALPVIALAVGSQFPDLIDKPLGWSLGVLPGGRTLGHSVFFAMVLIPAVYVLALRFDRVELGTAFVLGHVSHLLADIPPSVATNGVSELTFLFWPVLEQPEYESVGGILDGFLRYSMGGYEWAQLGLFFLMIVVWYRDGMPGLTYVRLTIARYVPVGR</sequence>
<dbReference type="Pfam" id="PF04307">
    <property type="entry name" value="YdjM"/>
    <property type="match status" value="1"/>
</dbReference>
<accession>A0AAP3E1P1</accession>
<proteinExistence type="predicted"/>
<dbReference type="AlphaFoldDB" id="A0AAP3E1P1"/>
<gene>
    <name evidence="2" type="ORF">OB960_09115</name>
</gene>
<keyword evidence="1" id="KW-0472">Membrane</keyword>
<reference evidence="2" key="1">
    <citation type="submission" date="2022-09" db="EMBL/GenBank/DDBJ databases">
        <title>Enrichment on poylsaccharides allowed isolation of novel metabolic and taxonomic groups of Haloarchaea.</title>
        <authorList>
            <person name="Sorokin D.Y."/>
            <person name="Elcheninov A.G."/>
            <person name="Khizhniak T.V."/>
            <person name="Kolganova T.V."/>
            <person name="Kublanov I.V."/>
        </authorList>
    </citation>
    <scope>NUCLEOTIDE SEQUENCE</scope>
    <source>
        <strain evidence="2">AArc-xg1-1</strain>
    </source>
</reference>
<keyword evidence="2" id="KW-0378">Hydrolase</keyword>
<dbReference type="EMBL" id="JAOPKA010000004">
    <property type="protein sequence ID" value="MCU4741560.1"/>
    <property type="molecule type" value="Genomic_DNA"/>
</dbReference>
<dbReference type="Proteomes" id="UP001321018">
    <property type="component" value="Unassembled WGS sequence"/>
</dbReference>
<evidence type="ECO:0000313" key="2">
    <source>
        <dbReference type="EMBL" id="MCU4741560.1"/>
    </source>
</evidence>
<evidence type="ECO:0000256" key="1">
    <source>
        <dbReference type="SAM" id="Phobius"/>
    </source>
</evidence>
<comment type="caution">
    <text evidence="2">The sequence shown here is derived from an EMBL/GenBank/DDBJ whole genome shotgun (WGS) entry which is preliminary data.</text>
</comment>